<dbReference type="EMBL" id="JACAQB010000024">
    <property type="protein sequence ID" value="NWB99593.1"/>
    <property type="molecule type" value="Genomic_DNA"/>
</dbReference>
<dbReference type="Proteomes" id="UP000539985">
    <property type="component" value="Unassembled WGS sequence"/>
</dbReference>
<evidence type="ECO:0000313" key="3">
    <source>
        <dbReference type="EMBL" id="NWB99593.1"/>
    </source>
</evidence>
<evidence type="ECO:0000313" key="4">
    <source>
        <dbReference type="Proteomes" id="UP000539985"/>
    </source>
</evidence>
<dbReference type="GO" id="GO:0005737">
    <property type="term" value="C:cytoplasm"/>
    <property type="evidence" value="ECO:0007669"/>
    <property type="project" value="TreeGrafter"/>
</dbReference>
<dbReference type="RefSeq" id="WP_177105176.1">
    <property type="nucleotide sequence ID" value="NZ_JACAQB010000024.1"/>
</dbReference>
<dbReference type="InterPro" id="IPR037069">
    <property type="entry name" value="AcylCoA_DH/ox_N_sf"/>
</dbReference>
<dbReference type="InterPro" id="IPR036250">
    <property type="entry name" value="AcylCo_DH-like_C"/>
</dbReference>
<dbReference type="GO" id="GO:0050660">
    <property type="term" value="F:flavin adenine dinucleotide binding"/>
    <property type="evidence" value="ECO:0007669"/>
    <property type="project" value="InterPro"/>
</dbReference>
<dbReference type="GO" id="GO:0016712">
    <property type="term" value="F:oxidoreductase activity, acting on paired donors, with incorporation or reduction of molecular oxygen, reduced flavin or flavoprotein as one donor, and incorporation of one atom of oxygen"/>
    <property type="evidence" value="ECO:0007669"/>
    <property type="project" value="TreeGrafter"/>
</dbReference>
<dbReference type="GO" id="GO:0003995">
    <property type="term" value="F:acyl-CoA dehydrogenase activity"/>
    <property type="evidence" value="ECO:0007669"/>
    <property type="project" value="TreeGrafter"/>
</dbReference>
<dbReference type="GO" id="GO:0033539">
    <property type="term" value="P:fatty acid beta-oxidation using acyl-CoA dehydrogenase"/>
    <property type="evidence" value="ECO:0007669"/>
    <property type="project" value="TreeGrafter"/>
</dbReference>
<name>A0A7Y7XGR0_9PSED</name>
<comment type="caution">
    <text evidence="3">The sequence shown here is derived from an EMBL/GenBank/DDBJ whole genome shotgun (WGS) entry which is preliminary data.</text>
</comment>
<dbReference type="InterPro" id="IPR050741">
    <property type="entry name" value="Acyl-CoA_dehydrogenase"/>
</dbReference>
<dbReference type="InterPro" id="IPR013107">
    <property type="entry name" value="Acyl-CoA_DH_C"/>
</dbReference>
<dbReference type="SUPFAM" id="SSF56645">
    <property type="entry name" value="Acyl-CoA dehydrogenase NM domain-like"/>
    <property type="match status" value="1"/>
</dbReference>
<dbReference type="Gene3D" id="1.10.540.10">
    <property type="entry name" value="Acyl-CoA dehydrogenase/oxidase, N-terminal domain"/>
    <property type="match status" value="1"/>
</dbReference>
<dbReference type="AlphaFoldDB" id="A0A7Y7XGR0"/>
<dbReference type="Gene3D" id="2.40.110.10">
    <property type="entry name" value="Butyryl-CoA Dehydrogenase, subunit A, domain 2"/>
    <property type="match status" value="1"/>
</dbReference>
<sequence>MFDPAEQAFHSAALPELCQRALQHMPGWRERAGAAEKNRRLNSSTFTELFAGNWLDLLSPRAPTTSSGHWPTLLESARIAARACASTGWMLALVGGHGCIARRLPAACQDQMYAEGPRQLFASASSSADSQLSLEAAGMRVNGRWRFSSGIEDATWLMLNAPCPNHPDAAHIPRFLLLVAAHEVERLDSWDSCGMAATGSHDVLTHQLLVPHERVFALHEVFAQHPPTSGTDYIDRMPLVPYLTTSIIGPLLGCAEGAHTAYVATLTGSPLASDPRIAEQAAHSAAQLYSARLMYDSLISRLHDAGVHDHALNARQLLLLKRDRAYLAQQCVQTVRRLVERLGASSLVAGNPLQRHWRDIQAMAAHRDLVWSDAMLACGEAILRPVIAGAEPA</sequence>
<dbReference type="SUPFAM" id="SSF47203">
    <property type="entry name" value="Acyl-CoA dehydrogenase C-terminal domain-like"/>
    <property type="match status" value="1"/>
</dbReference>
<evidence type="ECO:0000256" key="1">
    <source>
        <dbReference type="ARBA" id="ARBA00023002"/>
    </source>
</evidence>
<proteinExistence type="predicted"/>
<dbReference type="Gene3D" id="1.20.140.10">
    <property type="entry name" value="Butyryl-CoA Dehydrogenase, subunit A, domain 3"/>
    <property type="match status" value="1"/>
</dbReference>
<dbReference type="InterPro" id="IPR009100">
    <property type="entry name" value="AcylCoA_DH/oxidase_NM_dom_sf"/>
</dbReference>
<evidence type="ECO:0000259" key="2">
    <source>
        <dbReference type="Pfam" id="PF08028"/>
    </source>
</evidence>
<reference evidence="3 4" key="1">
    <citation type="submission" date="2020-04" db="EMBL/GenBank/DDBJ databases">
        <title>Molecular characterization of pseudomonads from Agaricus bisporus reveal novel blotch 2 pathogens in Western Europe.</title>
        <authorList>
            <person name="Taparia T."/>
            <person name="Krijger M."/>
            <person name="Haynes E."/>
            <person name="Elpinstone J.G."/>
            <person name="Noble R."/>
            <person name="Van Der Wolf J."/>
        </authorList>
    </citation>
    <scope>NUCLEOTIDE SEQUENCE [LARGE SCALE GENOMIC DNA]</scope>
    <source>
        <strain evidence="3 4">H7001</strain>
    </source>
</reference>
<keyword evidence="1" id="KW-0560">Oxidoreductase</keyword>
<dbReference type="PIRSF" id="PIRSF016578">
    <property type="entry name" value="HsaA"/>
    <property type="match status" value="1"/>
</dbReference>
<gene>
    <name evidence="3" type="ORF">HX882_27290</name>
</gene>
<dbReference type="InterPro" id="IPR046373">
    <property type="entry name" value="Acyl-CoA_Oxase/DH_mid-dom_sf"/>
</dbReference>
<protein>
    <recommendedName>
        <fullName evidence="2">Acyl-CoA dehydrogenase C-terminal domain-containing protein</fullName>
    </recommendedName>
</protein>
<feature type="domain" description="Acyl-CoA dehydrogenase C-terminal" evidence="2">
    <location>
        <begin position="250"/>
        <end position="367"/>
    </location>
</feature>
<accession>A0A7Y7XGR0</accession>
<dbReference type="PANTHER" id="PTHR48083">
    <property type="entry name" value="MEDIUM-CHAIN SPECIFIC ACYL-COA DEHYDROGENASE, MITOCHONDRIAL-RELATED"/>
    <property type="match status" value="1"/>
</dbReference>
<dbReference type="Pfam" id="PF08028">
    <property type="entry name" value="Acyl-CoA_dh_2"/>
    <property type="match status" value="1"/>
</dbReference>
<dbReference type="PANTHER" id="PTHR48083:SF19">
    <property type="entry name" value="FLAVIN-DEPENDENT MONOOXYGENASE, OXYGENASE SUBUNIT HSAA"/>
    <property type="match status" value="1"/>
</dbReference>
<organism evidence="3 4">
    <name type="scientific">Pseudomonas gingeri</name>
    <dbReference type="NCBI Taxonomy" id="117681"/>
    <lineage>
        <taxon>Bacteria</taxon>
        <taxon>Pseudomonadati</taxon>
        <taxon>Pseudomonadota</taxon>
        <taxon>Gammaproteobacteria</taxon>
        <taxon>Pseudomonadales</taxon>
        <taxon>Pseudomonadaceae</taxon>
        <taxon>Pseudomonas</taxon>
    </lineage>
</organism>